<comment type="caution">
    <text evidence="1">The sequence shown here is derived from an EMBL/GenBank/DDBJ whole genome shotgun (WGS) entry which is preliminary data.</text>
</comment>
<gene>
    <name evidence="1" type="ORF">ACFQ0P_00920</name>
</gene>
<name>A0ABW3ADD9_9MICO</name>
<sequence>MMSVESAMTGALQGPNHRVVQVPHPWLTVLAENNDGHAALVVQASLPADVIVGDGRGFAVKTVRSGADDFVRISSKDPGLPSIFLKFLEYVLTHSAEADSADSALVAFVNAVDQFRRFGARAAGRLSEEQIRGLFAELELAIVLERDAGFDAFQVFEAWGGPFGGLHDFEFADGSSIEVKSCHQPPKEVRITSPAQIAPIDAGLDLLVLPMDRVSASDPSGTSFLDLVDEVRQIAERGGATALERWDLALTALDLDVGDEYYRQWRFLPGKWLRFQVAEGFPTIAPEAVPEGVVKVAFSLRVAALNPFAATMNGLGSAARGE</sequence>
<reference evidence="2" key="1">
    <citation type="journal article" date="2019" name="Int. J. Syst. Evol. Microbiol.">
        <title>The Global Catalogue of Microorganisms (GCM) 10K type strain sequencing project: providing services to taxonomists for standard genome sequencing and annotation.</title>
        <authorList>
            <consortium name="The Broad Institute Genomics Platform"/>
            <consortium name="The Broad Institute Genome Sequencing Center for Infectious Disease"/>
            <person name="Wu L."/>
            <person name="Ma J."/>
        </authorList>
    </citation>
    <scope>NUCLEOTIDE SEQUENCE [LARGE SCALE GENOMIC DNA]</scope>
    <source>
        <strain evidence="2">CCUG 54523</strain>
    </source>
</reference>
<dbReference type="EMBL" id="JBHTII010000001">
    <property type="protein sequence ID" value="MFD0788942.1"/>
    <property type="molecule type" value="Genomic_DNA"/>
</dbReference>
<dbReference type="Pfam" id="PF14390">
    <property type="entry name" value="DUF4420"/>
    <property type="match status" value="1"/>
</dbReference>
<dbReference type="InterPro" id="IPR025534">
    <property type="entry name" value="DUF4420"/>
</dbReference>
<dbReference type="RefSeq" id="WP_204979865.1">
    <property type="nucleotide sequence ID" value="NZ_JBHTII010000001.1"/>
</dbReference>
<proteinExistence type="predicted"/>
<organism evidence="1 2">
    <name type="scientific">Microbacterium insulae</name>
    <dbReference type="NCBI Taxonomy" id="483014"/>
    <lineage>
        <taxon>Bacteria</taxon>
        <taxon>Bacillati</taxon>
        <taxon>Actinomycetota</taxon>
        <taxon>Actinomycetes</taxon>
        <taxon>Micrococcales</taxon>
        <taxon>Microbacteriaceae</taxon>
        <taxon>Microbacterium</taxon>
    </lineage>
</organism>
<accession>A0ABW3ADD9</accession>
<dbReference type="Proteomes" id="UP001597055">
    <property type="component" value="Unassembled WGS sequence"/>
</dbReference>
<protein>
    <submittedName>
        <fullName evidence="1">PD-(D/E)XK motif protein</fullName>
    </submittedName>
</protein>
<evidence type="ECO:0000313" key="2">
    <source>
        <dbReference type="Proteomes" id="UP001597055"/>
    </source>
</evidence>
<evidence type="ECO:0000313" key="1">
    <source>
        <dbReference type="EMBL" id="MFD0788942.1"/>
    </source>
</evidence>
<keyword evidence="2" id="KW-1185">Reference proteome</keyword>